<protein>
    <submittedName>
        <fullName evidence="1">Uncharacterized protein</fullName>
    </submittedName>
</protein>
<dbReference type="EMBL" id="KQ769255">
    <property type="protein sequence ID" value="OAD52874.1"/>
    <property type="molecule type" value="Genomic_DNA"/>
</dbReference>
<evidence type="ECO:0000313" key="1">
    <source>
        <dbReference type="EMBL" id="OAD52874.1"/>
    </source>
</evidence>
<accession>A0A310S5M4</accession>
<organism evidence="1 2">
    <name type="scientific">Eufriesea mexicana</name>
    <dbReference type="NCBI Taxonomy" id="516756"/>
    <lineage>
        <taxon>Eukaryota</taxon>
        <taxon>Metazoa</taxon>
        <taxon>Ecdysozoa</taxon>
        <taxon>Arthropoda</taxon>
        <taxon>Hexapoda</taxon>
        <taxon>Insecta</taxon>
        <taxon>Pterygota</taxon>
        <taxon>Neoptera</taxon>
        <taxon>Endopterygota</taxon>
        <taxon>Hymenoptera</taxon>
        <taxon>Apocrita</taxon>
        <taxon>Aculeata</taxon>
        <taxon>Apoidea</taxon>
        <taxon>Anthophila</taxon>
        <taxon>Apidae</taxon>
        <taxon>Eufriesea</taxon>
    </lineage>
</organism>
<proteinExistence type="predicted"/>
<dbReference type="AlphaFoldDB" id="A0A310S5M4"/>
<dbReference type="Proteomes" id="UP000250275">
    <property type="component" value="Unassembled WGS sequence"/>
</dbReference>
<reference evidence="1 2" key="1">
    <citation type="submission" date="2015-07" db="EMBL/GenBank/DDBJ databases">
        <title>The genome of Eufriesea mexicana.</title>
        <authorList>
            <person name="Pan H."/>
            <person name="Kapheim K."/>
        </authorList>
    </citation>
    <scope>NUCLEOTIDE SEQUENCE [LARGE SCALE GENOMIC DNA]</scope>
    <source>
        <strain evidence="1">0111107269</strain>
        <tissue evidence="1">Whole body</tissue>
    </source>
</reference>
<keyword evidence="2" id="KW-1185">Reference proteome</keyword>
<name>A0A310S5M4_9HYME</name>
<sequence>MLCSKEGWKELSRNFDDPSTVYRGFTEIDRLFDLQLVLTGRVIRKRNLLQYPTFGVFRESFILPTTTCEARGQVFEPQLIITSLARGTSVGPKLTITGLVRGTSVGPNVNTTCHAHGLLTCSTWQWPGHVINTEESTDTLLRSSRYTMGKALTSGPHHRQGPGNGSWVPTCGITHDERAASWFSLFLLDSISPGDSLSNETSAPFLSRRHDDEFRGALL</sequence>
<gene>
    <name evidence="1" type="ORF">WN48_11251</name>
</gene>
<evidence type="ECO:0000313" key="2">
    <source>
        <dbReference type="Proteomes" id="UP000250275"/>
    </source>
</evidence>